<dbReference type="OrthoDB" id="1258925at2"/>
<dbReference type="RefSeq" id="WP_133943200.1">
    <property type="nucleotide sequence ID" value="NZ_SOEO01000001.1"/>
</dbReference>
<keyword evidence="2" id="KW-1185">Reference proteome</keyword>
<dbReference type="EMBL" id="SOEO01000001">
    <property type="protein sequence ID" value="TDX86549.1"/>
    <property type="molecule type" value="Genomic_DNA"/>
</dbReference>
<gene>
    <name evidence="1" type="ORF">B0I22_0683</name>
</gene>
<comment type="caution">
    <text evidence="1">The sequence shown here is derived from an EMBL/GenBank/DDBJ whole genome shotgun (WGS) entry which is preliminary data.</text>
</comment>
<evidence type="ECO:0008006" key="3">
    <source>
        <dbReference type="Google" id="ProtNLM"/>
    </source>
</evidence>
<protein>
    <recommendedName>
        <fullName evidence="3">Lipoprotein</fullName>
    </recommendedName>
</protein>
<dbReference type="Proteomes" id="UP000295313">
    <property type="component" value="Unassembled WGS sequence"/>
</dbReference>
<dbReference type="AlphaFoldDB" id="A0A4R8IIW1"/>
<accession>A0A4R8IIW1</accession>
<evidence type="ECO:0000313" key="1">
    <source>
        <dbReference type="EMBL" id="TDX86549.1"/>
    </source>
</evidence>
<name>A0A4R8IIW1_9FLAO</name>
<proteinExistence type="predicted"/>
<organism evidence="1 2">
    <name type="scientific">Epilithonimonas xixisoli</name>
    <dbReference type="NCBI Taxonomy" id="1476462"/>
    <lineage>
        <taxon>Bacteria</taxon>
        <taxon>Pseudomonadati</taxon>
        <taxon>Bacteroidota</taxon>
        <taxon>Flavobacteriia</taxon>
        <taxon>Flavobacteriales</taxon>
        <taxon>Weeksellaceae</taxon>
        <taxon>Chryseobacterium group</taxon>
        <taxon>Epilithonimonas</taxon>
    </lineage>
</organism>
<evidence type="ECO:0000313" key="2">
    <source>
        <dbReference type="Proteomes" id="UP000295313"/>
    </source>
</evidence>
<dbReference type="PROSITE" id="PS51257">
    <property type="entry name" value="PROKAR_LIPOPROTEIN"/>
    <property type="match status" value="1"/>
</dbReference>
<reference evidence="1 2" key="1">
    <citation type="submission" date="2019-03" db="EMBL/GenBank/DDBJ databases">
        <title>Genomic Encyclopedia of Type Strains, Phase III (KMG-III): the genomes of soil and plant-associated and newly described type strains.</title>
        <authorList>
            <person name="Whitman W."/>
        </authorList>
    </citation>
    <scope>NUCLEOTIDE SEQUENCE [LARGE SCALE GENOMIC DNA]</scope>
    <source>
        <strain evidence="1 2">CGMCC 1.12802</strain>
    </source>
</reference>
<sequence length="185" mass="21046">MKKILLLGLIILMFSCEEKQVKTNVAQQNQTIQAKENLTTREIKKSTGDSVKAPKPQVIIPVKIPETPDNIINCFPPKYLECKDKGGNMENGFVTECLYKNHNLEKAYKAFREKNKANDDGKFLEKEMPIDKHTAGFNDYPISVTYTYPKQTILEVEILFPGGVTIINFKKEKDNVKVNVNHSPD</sequence>